<evidence type="ECO:0000313" key="2">
    <source>
        <dbReference type="EMBL" id="USG63314.1"/>
    </source>
</evidence>
<protein>
    <recommendedName>
        <fullName evidence="4">DUF2759 domain-containing protein</fullName>
    </recommendedName>
</protein>
<dbReference type="EMBL" id="CP098755">
    <property type="protein sequence ID" value="USG63314.1"/>
    <property type="molecule type" value="Genomic_DNA"/>
</dbReference>
<reference evidence="2" key="1">
    <citation type="submission" date="2022-06" db="EMBL/GenBank/DDBJ databases">
        <title>Genome sequencing of Brevibacillus sp. BB3-R1.</title>
        <authorList>
            <person name="Heo J."/>
            <person name="Lee D."/>
            <person name="Won M."/>
            <person name="Han B.-H."/>
            <person name="Hong S.-B."/>
            <person name="Kwon S.-W."/>
        </authorList>
    </citation>
    <scope>NUCLEOTIDE SEQUENCE</scope>
    <source>
        <strain evidence="2">BB3-R1</strain>
    </source>
</reference>
<evidence type="ECO:0000313" key="3">
    <source>
        <dbReference type="Proteomes" id="UP001056500"/>
    </source>
</evidence>
<proteinExistence type="predicted"/>
<keyword evidence="1" id="KW-0812">Transmembrane</keyword>
<accession>A0ABY4W950</accession>
<evidence type="ECO:0000256" key="1">
    <source>
        <dbReference type="SAM" id="Phobius"/>
    </source>
</evidence>
<gene>
    <name evidence="2" type="ORF">NDK47_14065</name>
</gene>
<feature type="transmembrane region" description="Helical" evidence="1">
    <location>
        <begin position="43"/>
        <end position="63"/>
    </location>
</feature>
<dbReference type="RefSeq" id="WP_251870396.1">
    <property type="nucleotide sequence ID" value="NZ_CP098755.1"/>
</dbReference>
<evidence type="ECO:0008006" key="4">
    <source>
        <dbReference type="Google" id="ProtNLM"/>
    </source>
</evidence>
<sequence length="66" mass="7446">MANIDLSLLPWNVFWLGIAFFSVTGVLFCFGFLHLVQKKVKSGVLFMVGTVLSAYLFLSYLFANHI</sequence>
<keyword evidence="1" id="KW-1133">Transmembrane helix</keyword>
<feature type="transmembrane region" description="Helical" evidence="1">
    <location>
        <begin position="13"/>
        <end position="36"/>
    </location>
</feature>
<name>A0ABY4W950_9BACL</name>
<keyword evidence="3" id="KW-1185">Reference proteome</keyword>
<organism evidence="2 3">
    <name type="scientific">Brevibacillus ruminantium</name>
    <dbReference type="NCBI Taxonomy" id="2950604"/>
    <lineage>
        <taxon>Bacteria</taxon>
        <taxon>Bacillati</taxon>
        <taxon>Bacillota</taxon>
        <taxon>Bacilli</taxon>
        <taxon>Bacillales</taxon>
        <taxon>Paenibacillaceae</taxon>
        <taxon>Brevibacillus</taxon>
    </lineage>
</organism>
<keyword evidence="1" id="KW-0472">Membrane</keyword>
<dbReference type="Proteomes" id="UP001056500">
    <property type="component" value="Chromosome"/>
</dbReference>